<keyword evidence="5" id="KW-0479">Metal-binding</keyword>
<dbReference type="EC" id="3.6.1.22" evidence="4"/>
<evidence type="ECO:0000256" key="1">
    <source>
        <dbReference type="ARBA" id="ARBA00001946"/>
    </source>
</evidence>
<accession>A0A1Y1X1G2</accession>
<dbReference type="Gene3D" id="3.90.79.10">
    <property type="entry name" value="Nucleoside Triphosphate Pyrophosphohydrolase"/>
    <property type="match status" value="1"/>
</dbReference>
<dbReference type="PANTHER" id="PTHR42904:SF6">
    <property type="entry name" value="NAD-CAPPED RNA HYDROLASE NUDT12"/>
    <property type="match status" value="1"/>
</dbReference>
<dbReference type="InterPro" id="IPR000086">
    <property type="entry name" value="NUDIX_hydrolase_dom"/>
</dbReference>
<keyword evidence="7" id="KW-0460">Magnesium</keyword>
<comment type="caution">
    <text evidence="12">The sequence shown here is derived from an EMBL/GenBank/DDBJ whole genome shotgun (WGS) entry which is preliminary data.</text>
</comment>
<comment type="cofactor">
    <cofactor evidence="1">
        <name>Mg(2+)</name>
        <dbReference type="ChEBI" id="CHEBI:18420"/>
    </cofactor>
</comment>
<keyword evidence="6 10" id="KW-0378">Hydrolase</keyword>
<dbReference type="InterPro" id="IPR015376">
    <property type="entry name" value="Znr_NADH_PPase"/>
</dbReference>
<dbReference type="GO" id="GO:0005829">
    <property type="term" value="C:cytosol"/>
    <property type="evidence" value="ECO:0007669"/>
    <property type="project" value="TreeGrafter"/>
</dbReference>
<dbReference type="InterPro" id="IPR050241">
    <property type="entry name" value="NAD-cap_RNA_hydrolase_NudC"/>
</dbReference>
<dbReference type="InParanoid" id="A0A1Y1X1G2"/>
<dbReference type="SUPFAM" id="SSF55811">
    <property type="entry name" value="Nudix"/>
    <property type="match status" value="1"/>
</dbReference>
<dbReference type="Pfam" id="PF09297">
    <property type="entry name" value="Zn_ribbon_NUD"/>
    <property type="match status" value="1"/>
</dbReference>
<dbReference type="GO" id="GO:0035529">
    <property type="term" value="F:NADH pyrophosphatase activity"/>
    <property type="evidence" value="ECO:0007669"/>
    <property type="project" value="TreeGrafter"/>
</dbReference>
<sequence length="366" mass="40584">MDPAREKVHFPEAAPNFFAGSNLNRISERRTDIPFLSEALTSPNSLTLLLSNGNPLASTQPTALHWLPYTDIKELVGNPFADSENQRYPEGVTLVFLGIDKPLDKSPNYYWTLDVSAKGPLERSFVELQERFTDSVYSFIAMRPTCFGLSPVEAAILAQARALVDWNARNQYCPACGNKTILVDAGYKRTCPPISPDQVSAEHPPCISTKGVHNFAYPRTDPVVIVCTVSPQGDRILLGRQKSWPPGMYSCVSGFVEPGESLEEAARREVREETGIVLGPVTYHSSQPWPFPNCLMIGCIGKALSEDINLEDMELDEARWFSREEVIGGLENPVDLSMKDSQPTTDLRLPPENAIAHHIIKAWALD</sequence>
<dbReference type="GO" id="GO:0019677">
    <property type="term" value="P:NAD+ catabolic process"/>
    <property type="evidence" value="ECO:0007669"/>
    <property type="project" value="TreeGrafter"/>
</dbReference>
<comment type="catalytic activity">
    <reaction evidence="9">
        <text>a 5'-end NAD(+)-phospho-ribonucleoside in mRNA + H2O = a 5'-end phospho-adenosine-phospho-ribonucleoside in mRNA + beta-nicotinamide D-ribonucleotide + 2 H(+)</text>
        <dbReference type="Rhea" id="RHEA:60876"/>
        <dbReference type="Rhea" id="RHEA-COMP:15698"/>
        <dbReference type="Rhea" id="RHEA-COMP:15719"/>
        <dbReference type="ChEBI" id="CHEBI:14649"/>
        <dbReference type="ChEBI" id="CHEBI:15377"/>
        <dbReference type="ChEBI" id="CHEBI:15378"/>
        <dbReference type="ChEBI" id="CHEBI:144029"/>
        <dbReference type="ChEBI" id="CHEBI:144051"/>
    </reaction>
    <physiologicalReaction direction="left-to-right" evidence="9">
        <dbReference type="Rhea" id="RHEA:60877"/>
    </physiologicalReaction>
</comment>
<gene>
    <name evidence="12" type="ORF">K493DRAFT_362527</name>
</gene>
<name>A0A1Y1X1G2_9FUNG</name>
<dbReference type="NCBIfam" id="NF001299">
    <property type="entry name" value="PRK00241.1"/>
    <property type="match status" value="1"/>
</dbReference>
<dbReference type="InterPro" id="IPR020084">
    <property type="entry name" value="NUDIX_hydrolase_CS"/>
</dbReference>
<dbReference type="Pfam" id="PF09296">
    <property type="entry name" value="NUDIX-like"/>
    <property type="match status" value="1"/>
</dbReference>
<evidence type="ECO:0000256" key="6">
    <source>
        <dbReference type="ARBA" id="ARBA00022801"/>
    </source>
</evidence>
<evidence type="ECO:0000256" key="10">
    <source>
        <dbReference type="RuleBase" id="RU003476"/>
    </source>
</evidence>
<evidence type="ECO:0000256" key="2">
    <source>
        <dbReference type="ARBA" id="ARBA00001947"/>
    </source>
</evidence>
<keyword evidence="8" id="KW-0520">NAD</keyword>
<evidence type="ECO:0000256" key="8">
    <source>
        <dbReference type="ARBA" id="ARBA00023027"/>
    </source>
</evidence>
<dbReference type="Gene3D" id="3.90.79.20">
    <property type="match status" value="1"/>
</dbReference>
<dbReference type="PROSITE" id="PS51462">
    <property type="entry name" value="NUDIX"/>
    <property type="match status" value="1"/>
</dbReference>
<dbReference type="InterPro" id="IPR049734">
    <property type="entry name" value="NudC-like_C"/>
</dbReference>
<evidence type="ECO:0000313" key="12">
    <source>
        <dbReference type="EMBL" id="ORX79647.1"/>
    </source>
</evidence>
<evidence type="ECO:0000256" key="9">
    <source>
        <dbReference type="ARBA" id="ARBA00023679"/>
    </source>
</evidence>
<keyword evidence="13" id="KW-1185">Reference proteome</keyword>
<dbReference type="GO" id="GO:0005777">
    <property type="term" value="C:peroxisome"/>
    <property type="evidence" value="ECO:0007669"/>
    <property type="project" value="TreeGrafter"/>
</dbReference>
<dbReference type="STRING" id="1314790.A0A1Y1X1G2"/>
<dbReference type="OrthoDB" id="10249612at2759"/>
<dbReference type="GO" id="GO:0006742">
    <property type="term" value="P:NADP+ catabolic process"/>
    <property type="evidence" value="ECO:0007669"/>
    <property type="project" value="TreeGrafter"/>
</dbReference>
<dbReference type="AlphaFoldDB" id="A0A1Y1X1G2"/>
<evidence type="ECO:0000256" key="5">
    <source>
        <dbReference type="ARBA" id="ARBA00022723"/>
    </source>
</evidence>
<dbReference type="InterPro" id="IPR015375">
    <property type="entry name" value="NADH_PPase-like_N"/>
</dbReference>
<dbReference type="PANTHER" id="PTHR42904">
    <property type="entry name" value="NUDIX HYDROLASE, NUDC SUBFAMILY"/>
    <property type="match status" value="1"/>
</dbReference>
<dbReference type="InterPro" id="IPR015797">
    <property type="entry name" value="NUDIX_hydrolase-like_dom_sf"/>
</dbReference>
<reference evidence="12 13" key="1">
    <citation type="submission" date="2016-07" db="EMBL/GenBank/DDBJ databases">
        <title>Pervasive Adenine N6-methylation of Active Genes in Fungi.</title>
        <authorList>
            <consortium name="DOE Joint Genome Institute"/>
            <person name="Mondo S.J."/>
            <person name="Dannebaum R.O."/>
            <person name="Kuo R.C."/>
            <person name="Labutti K."/>
            <person name="Haridas S."/>
            <person name="Kuo A."/>
            <person name="Salamov A."/>
            <person name="Ahrendt S.R."/>
            <person name="Lipzen A."/>
            <person name="Sullivan W."/>
            <person name="Andreopoulos W.B."/>
            <person name="Clum A."/>
            <person name="Lindquist E."/>
            <person name="Daum C."/>
            <person name="Ramamoorthy G.K."/>
            <person name="Gryganskyi A."/>
            <person name="Culley D."/>
            <person name="Magnuson J.K."/>
            <person name="James T.Y."/>
            <person name="O'Malley M.A."/>
            <person name="Stajich J.E."/>
            <person name="Spatafora J.W."/>
            <person name="Visel A."/>
            <person name="Grigoriev I.V."/>
        </authorList>
    </citation>
    <scope>NUCLEOTIDE SEQUENCE [LARGE SCALE GENOMIC DNA]</scope>
    <source>
        <strain evidence="12 13">CBS 931.73</strain>
    </source>
</reference>
<organism evidence="12 13">
    <name type="scientific">Basidiobolus meristosporus CBS 931.73</name>
    <dbReference type="NCBI Taxonomy" id="1314790"/>
    <lineage>
        <taxon>Eukaryota</taxon>
        <taxon>Fungi</taxon>
        <taxon>Fungi incertae sedis</taxon>
        <taxon>Zoopagomycota</taxon>
        <taxon>Entomophthoromycotina</taxon>
        <taxon>Basidiobolomycetes</taxon>
        <taxon>Basidiobolales</taxon>
        <taxon>Basidiobolaceae</taxon>
        <taxon>Basidiobolus</taxon>
    </lineage>
</organism>
<comment type="cofactor">
    <cofactor evidence="2">
        <name>Zn(2+)</name>
        <dbReference type="ChEBI" id="CHEBI:29105"/>
    </cofactor>
</comment>
<dbReference type="FunCoup" id="A0A1Y1X1G2">
    <property type="interactions" value="173"/>
</dbReference>
<feature type="domain" description="Nudix hydrolase" evidence="11">
    <location>
        <begin position="218"/>
        <end position="349"/>
    </location>
</feature>
<dbReference type="PRINTS" id="PR00502">
    <property type="entry name" value="NUDIXFAMILY"/>
</dbReference>
<dbReference type="EMBL" id="MCFE01000773">
    <property type="protein sequence ID" value="ORX79647.1"/>
    <property type="molecule type" value="Genomic_DNA"/>
</dbReference>
<proteinExistence type="inferred from homology"/>
<evidence type="ECO:0000313" key="13">
    <source>
        <dbReference type="Proteomes" id="UP000193498"/>
    </source>
</evidence>
<evidence type="ECO:0000256" key="3">
    <source>
        <dbReference type="ARBA" id="ARBA00009595"/>
    </source>
</evidence>
<comment type="similarity">
    <text evidence="3">Belongs to the Nudix hydrolase family. NudC subfamily.</text>
</comment>
<dbReference type="CDD" id="cd03429">
    <property type="entry name" value="NUDIX_NADH_pyrophosphatase_Nudt13"/>
    <property type="match status" value="1"/>
</dbReference>
<evidence type="ECO:0000256" key="7">
    <source>
        <dbReference type="ARBA" id="ARBA00022842"/>
    </source>
</evidence>
<evidence type="ECO:0000259" key="11">
    <source>
        <dbReference type="PROSITE" id="PS51462"/>
    </source>
</evidence>
<dbReference type="Proteomes" id="UP000193498">
    <property type="component" value="Unassembled WGS sequence"/>
</dbReference>
<dbReference type="Pfam" id="PF00293">
    <property type="entry name" value="NUDIX"/>
    <property type="match status" value="1"/>
</dbReference>
<dbReference type="InterPro" id="IPR020476">
    <property type="entry name" value="Nudix_hydrolase"/>
</dbReference>
<dbReference type="PROSITE" id="PS00893">
    <property type="entry name" value="NUDIX_BOX"/>
    <property type="match status" value="1"/>
</dbReference>
<protein>
    <recommendedName>
        <fullName evidence="4">NAD(+) diphosphatase</fullName>
        <ecNumber evidence="4">3.6.1.22</ecNumber>
    </recommendedName>
</protein>
<dbReference type="GO" id="GO:0046872">
    <property type="term" value="F:metal ion binding"/>
    <property type="evidence" value="ECO:0007669"/>
    <property type="project" value="UniProtKB-KW"/>
</dbReference>
<evidence type="ECO:0000256" key="4">
    <source>
        <dbReference type="ARBA" id="ARBA00012381"/>
    </source>
</evidence>